<protein>
    <submittedName>
        <fullName evidence="1">Uncharacterized protein</fullName>
    </submittedName>
</protein>
<evidence type="ECO:0000313" key="2">
    <source>
        <dbReference type="Proteomes" id="UP001165960"/>
    </source>
</evidence>
<comment type="caution">
    <text evidence="1">The sequence shown here is derived from an EMBL/GenBank/DDBJ whole genome shotgun (WGS) entry which is preliminary data.</text>
</comment>
<sequence>MQYKASFSKKCLKFLAQASTPAYSQLIQLEKFANLEAAFISIMDQYKSAVENKLYEVVKNNSEWNPYPKKKEAAPTKTKVPDKVTKYVKAFLAQNVQQEWRGPPICYSCGIQGHILV</sequence>
<accession>A0ACC2RZX2</accession>
<reference evidence="1" key="1">
    <citation type="submission" date="2022-04" db="EMBL/GenBank/DDBJ databases">
        <title>Genome of the entomopathogenic fungus Entomophthora muscae.</title>
        <authorList>
            <person name="Elya C."/>
            <person name="Lovett B.R."/>
            <person name="Lee E."/>
            <person name="Macias A.M."/>
            <person name="Hajek A.E."/>
            <person name="De Bivort B.L."/>
            <person name="Kasson M.T."/>
            <person name="De Fine Licht H.H."/>
            <person name="Stajich J.E."/>
        </authorList>
    </citation>
    <scope>NUCLEOTIDE SEQUENCE</scope>
    <source>
        <strain evidence="1">Berkeley</strain>
    </source>
</reference>
<dbReference type="Proteomes" id="UP001165960">
    <property type="component" value="Unassembled WGS sequence"/>
</dbReference>
<gene>
    <name evidence="1" type="ORF">DSO57_1002448</name>
</gene>
<keyword evidence="2" id="KW-1185">Reference proteome</keyword>
<dbReference type="EMBL" id="QTSX02006395">
    <property type="protein sequence ID" value="KAJ9055570.1"/>
    <property type="molecule type" value="Genomic_DNA"/>
</dbReference>
<name>A0ACC2RZX2_9FUNG</name>
<evidence type="ECO:0000313" key="1">
    <source>
        <dbReference type="EMBL" id="KAJ9055570.1"/>
    </source>
</evidence>
<organism evidence="1 2">
    <name type="scientific">Entomophthora muscae</name>
    <dbReference type="NCBI Taxonomy" id="34485"/>
    <lineage>
        <taxon>Eukaryota</taxon>
        <taxon>Fungi</taxon>
        <taxon>Fungi incertae sedis</taxon>
        <taxon>Zoopagomycota</taxon>
        <taxon>Entomophthoromycotina</taxon>
        <taxon>Entomophthoromycetes</taxon>
        <taxon>Entomophthorales</taxon>
        <taxon>Entomophthoraceae</taxon>
        <taxon>Entomophthora</taxon>
    </lineage>
</organism>
<proteinExistence type="predicted"/>